<dbReference type="InterPro" id="IPR036390">
    <property type="entry name" value="WH_DNA-bd_sf"/>
</dbReference>
<dbReference type="SMART" id="SM00344">
    <property type="entry name" value="HTH_ASNC"/>
    <property type="match status" value="1"/>
</dbReference>
<organism evidence="2 3">
    <name type="scientific">Intestinibaculum porci</name>
    <dbReference type="NCBI Taxonomy" id="2487118"/>
    <lineage>
        <taxon>Bacteria</taxon>
        <taxon>Bacillati</taxon>
        <taxon>Bacillota</taxon>
        <taxon>Erysipelotrichia</taxon>
        <taxon>Erysipelotrichales</taxon>
        <taxon>Erysipelotrichaceae</taxon>
        <taxon>Intestinibaculum</taxon>
    </lineage>
</organism>
<protein>
    <submittedName>
        <fullName evidence="2">AsnC family transcriptional regulator</fullName>
    </submittedName>
</protein>
<dbReference type="InterPro" id="IPR019888">
    <property type="entry name" value="Tscrpt_reg_AsnC-like"/>
</dbReference>
<dbReference type="GO" id="GO:0043200">
    <property type="term" value="P:response to amino acid"/>
    <property type="evidence" value="ECO:0007669"/>
    <property type="project" value="TreeGrafter"/>
</dbReference>
<keyword evidence="3" id="KW-1185">Reference proteome</keyword>
<dbReference type="KEGG" id="ebm:SG0102_02750"/>
<gene>
    <name evidence="2" type="ORF">SG0102_02750</name>
</gene>
<dbReference type="InParanoid" id="A0A3G9JHD5"/>
<sequence>MEDKLLLSIMQKNARIKMRDLAAVLDEPRENVIDKVTELEDKKVICGYHTVINWDKTNTDIVTALIEIKATPEREFGYDRIASRIYKFEEVETMYLLAGRYDFALIIRGHTMQQVAHFVASKLAPISGVTETVTTFVLKNYKNSGIVMVEDEDGKNDRLVVTP</sequence>
<dbReference type="PANTHER" id="PTHR30154:SF34">
    <property type="entry name" value="TRANSCRIPTIONAL REGULATOR AZLB"/>
    <property type="match status" value="1"/>
</dbReference>
<feature type="domain" description="Transcription regulator AsnC/Lrp ligand binding" evidence="1">
    <location>
        <begin position="66"/>
        <end position="139"/>
    </location>
</feature>
<evidence type="ECO:0000259" key="1">
    <source>
        <dbReference type="Pfam" id="PF01037"/>
    </source>
</evidence>
<dbReference type="SUPFAM" id="SSF46785">
    <property type="entry name" value="Winged helix' DNA-binding domain"/>
    <property type="match status" value="1"/>
</dbReference>
<dbReference type="RefSeq" id="WP_125118295.1">
    <property type="nucleotide sequence ID" value="NZ_AP019309.1"/>
</dbReference>
<dbReference type="GO" id="GO:0005829">
    <property type="term" value="C:cytosol"/>
    <property type="evidence" value="ECO:0007669"/>
    <property type="project" value="TreeGrafter"/>
</dbReference>
<dbReference type="PANTHER" id="PTHR30154">
    <property type="entry name" value="LEUCINE-RESPONSIVE REGULATORY PROTEIN"/>
    <property type="match status" value="1"/>
</dbReference>
<name>A0A3G9JHD5_9FIRM</name>
<dbReference type="InterPro" id="IPR036388">
    <property type="entry name" value="WH-like_DNA-bd_sf"/>
</dbReference>
<evidence type="ECO:0000313" key="3">
    <source>
        <dbReference type="Proteomes" id="UP000268059"/>
    </source>
</evidence>
<dbReference type="InterPro" id="IPR011008">
    <property type="entry name" value="Dimeric_a/b-barrel"/>
</dbReference>
<dbReference type="Proteomes" id="UP000268059">
    <property type="component" value="Chromosome"/>
</dbReference>
<dbReference type="Gene3D" id="3.30.70.920">
    <property type="match status" value="1"/>
</dbReference>
<evidence type="ECO:0000313" key="2">
    <source>
        <dbReference type="EMBL" id="BBH25341.1"/>
    </source>
</evidence>
<proteinExistence type="predicted"/>
<accession>A0A3G9JHD5</accession>
<dbReference type="GO" id="GO:0043565">
    <property type="term" value="F:sequence-specific DNA binding"/>
    <property type="evidence" value="ECO:0007669"/>
    <property type="project" value="TreeGrafter"/>
</dbReference>
<dbReference type="SUPFAM" id="SSF54909">
    <property type="entry name" value="Dimeric alpha+beta barrel"/>
    <property type="match status" value="1"/>
</dbReference>
<dbReference type="Gene3D" id="1.10.10.10">
    <property type="entry name" value="Winged helix-like DNA-binding domain superfamily/Winged helix DNA-binding domain"/>
    <property type="match status" value="1"/>
</dbReference>
<dbReference type="InterPro" id="IPR019887">
    <property type="entry name" value="Tscrpt_reg_AsnC/Lrp_C"/>
</dbReference>
<dbReference type="OrthoDB" id="66249at2"/>
<dbReference type="FunCoup" id="A0A3G9JHD5">
    <property type="interactions" value="7"/>
</dbReference>
<reference evidence="2 3" key="1">
    <citation type="submission" date="2018-11" db="EMBL/GenBank/DDBJ databases">
        <title>Novel Erysipelotrichaceae bacterium isolated from small intestine of a swine.</title>
        <authorList>
            <person name="Kim J.S."/>
            <person name="Choe H."/>
            <person name="Lee Y.R."/>
            <person name="Kim K.M."/>
            <person name="Park D.S."/>
        </authorList>
    </citation>
    <scope>NUCLEOTIDE SEQUENCE [LARGE SCALE GENOMIC DNA]</scope>
    <source>
        <strain evidence="2 3">SG0102</strain>
    </source>
</reference>
<dbReference type="EMBL" id="AP019309">
    <property type="protein sequence ID" value="BBH25341.1"/>
    <property type="molecule type" value="Genomic_DNA"/>
</dbReference>
<dbReference type="Pfam" id="PF01037">
    <property type="entry name" value="AsnC_trans_reg"/>
    <property type="match status" value="1"/>
</dbReference>
<dbReference type="AlphaFoldDB" id="A0A3G9JHD5"/>